<dbReference type="SUPFAM" id="SSF75217">
    <property type="entry name" value="alpha/beta knot"/>
    <property type="match status" value="1"/>
</dbReference>
<dbReference type="InterPro" id="IPR029028">
    <property type="entry name" value="Alpha/beta_knot_MTases"/>
</dbReference>
<dbReference type="PANTHER" id="PTHR12150:SF13">
    <property type="entry name" value="METHYLTRANSFERASE C9ORF114-RELATED"/>
    <property type="match status" value="1"/>
</dbReference>
<dbReference type="SUPFAM" id="SSF50249">
    <property type="entry name" value="Nucleic acid-binding proteins"/>
    <property type="match status" value="1"/>
</dbReference>
<comment type="caution">
    <text evidence="1">The sequence shown here is derived from an EMBL/GenBank/DDBJ whole genome shotgun (WGS) entry which is preliminary data.</text>
</comment>
<dbReference type="PANTHER" id="PTHR12150">
    <property type="entry name" value="CLASS IV SAM-BINDING METHYLTRANSFERASE-RELATED"/>
    <property type="match status" value="1"/>
</dbReference>
<dbReference type="InterPro" id="IPR003750">
    <property type="entry name" value="Put_MeTrfase-C9orf114-like"/>
</dbReference>
<accession>A0A162FCZ2</accession>
<organism evidence="1 2">
    <name type="scientific">Methanobrevibacter curvatus</name>
    <dbReference type="NCBI Taxonomy" id="49547"/>
    <lineage>
        <taxon>Archaea</taxon>
        <taxon>Methanobacteriati</taxon>
        <taxon>Methanobacteriota</taxon>
        <taxon>Methanomada group</taxon>
        <taxon>Methanobacteria</taxon>
        <taxon>Methanobacteriales</taxon>
        <taxon>Methanobacteriaceae</taxon>
        <taxon>Methanobrevibacter</taxon>
    </lineage>
</organism>
<name>A0A162FCZ2_9EURY</name>
<gene>
    <name evidence="1" type="ORF">MBCUR_14670</name>
</gene>
<sequence>MQKKQISIFLPDSFLSETKDLKLKSSKIGIIGRATAIFRANRVIIYKDISSDKDFEKDGKLIANILQFMDTPQYLRKKVFPLQADLKHAGILPPLRTPNHPTMDEESVTYRQGLTLKRNKKGTFVDIGLDQLAFCKEQLTVNKVFSFKIIKFAKEIIVTPEVPDGIYWGYDASYSQKTLKNSLKLIKPDLVIETTKFGDEINTIFNDLESKIQNSNNIAVCFGGPYSGISENIDSSLWEYIKINMIPDQGTETVRAEEAVISTMAILNVLNF</sequence>
<dbReference type="STRING" id="49547.MBCUR_14670"/>
<evidence type="ECO:0000313" key="1">
    <source>
        <dbReference type="EMBL" id="KZX11195.1"/>
    </source>
</evidence>
<dbReference type="OrthoDB" id="4144at2157"/>
<protein>
    <recommendedName>
        <fullName evidence="3">RNA-binding protein</fullName>
    </recommendedName>
</protein>
<dbReference type="EMBL" id="LWMV01000191">
    <property type="protein sequence ID" value="KZX11195.1"/>
    <property type="molecule type" value="Genomic_DNA"/>
</dbReference>
<dbReference type="Proteomes" id="UP000077245">
    <property type="component" value="Unassembled WGS sequence"/>
</dbReference>
<dbReference type="Gene3D" id="2.40.50.140">
    <property type="entry name" value="Nucleic acid-binding proteins"/>
    <property type="match status" value="1"/>
</dbReference>
<dbReference type="PATRIC" id="fig|49547.3.peg.1568"/>
<evidence type="ECO:0000313" key="2">
    <source>
        <dbReference type="Proteomes" id="UP000077245"/>
    </source>
</evidence>
<proteinExistence type="predicted"/>
<dbReference type="Pfam" id="PF02598">
    <property type="entry name" value="Methyltrn_RNA_3"/>
    <property type="match status" value="1"/>
</dbReference>
<dbReference type="CDD" id="cd18086">
    <property type="entry name" value="HsC9orf114-like"/>
    <property type="match status" value="1"/>
</dbReference>
<dbReference type="Gene3D" id="3.40.1280.10">
    <property type="match status" value="1"/>
</dbReference>
<dbReference type="RefSeq" id="WP_067092096.1">
    <property type="nucleotide sequence ID" value="NZ_LWMV01000191.1"/>
</dbReference>
<dbReference type="InterPro" id="IPR012340">
    <property type="entry name" value="NA-bd_OB-fold"/>
</dbReference>
<reference evidence="1 2" key="1">
    <citation type="submission" date="2016-04" db="EMBL/GenBank/DDBJ databases">
        <title>Genome sequence of Methanobrevibacter curvatus DSM 11111.</title>
        <authorList>
            <person name="Poehlein A."/>
            <person name="Seedorf H."/>
            <person name="Daniel R."/>
        </authorList>
    </citation>
    <scope>NUCLEOTIDE SEQUENCE [LARGE SCALE GENOMIC DNA]</scope>
    <source>
        <strain evidence="1 2">DSM 11111</strain>
    </source>
</reference>
<dbReference type="AlphaFoldDB" id="A0A162FCZ2"/>
<dbReference type="InterPro" id="IPR029026">
    <property type="entry name" value="tRNA_m1G_MTases_N"/>
</dbReference>
<evidence type="ECO:0008006" key="3">
    <source>
        <dbReference type="Google" id="ProtNLM"/>
    </source>
</evidence>
<keyword evidence="2" id="KW-1185">Reference proteome</keyword>